<keyword evidence="9" id="KW-1185">Reference proteome</keyword>
<keyword evidence="3" id="KW-0863">Zinc-finger</keyword>
<dbReference type="InParanoid" id="A0A0C3ERH1"/>
<evidence type="ECO:0000256" key="2">
    <source>
        <dbReference type="ARBA" id="ARBA00022723"/>
    </source>
</evidence>
<keyword evidence="4" id="KW-0862">Zinc</keyword>
<sequence>MHLASKAFIEEICPTPSHYKKKKASKSTEQDDEEYDFEEEDDLLDDEVAWLASLVDEVAAPEDKEIDDEMDFNAGDLLGKVLALINQVQASPQAKVFFATMCHEEGLTPLELIKWIRTHWGSMYDLINHMLTNHAAVDKFCLLADASPKVPNLKKKKYSDFAIAHGEWQLLQLVHEVLCETRDAQATFASESHPTVWRTIPMLEYLQQNWETLANIPKFAPVKKGIEKGLEKLHKWYMATDQTDIYFICLALEPSVKLEYAKQKWDKSSYDKGLAALKKAFDSYYVPPALLPSQPRSSTAGSLVKPKGFAVSFIQAAVRGHVESEHAGRNARQELLDYLCSPLDPSVEDPILWWGHHQTQYLTLAKIARDYLAIQGSSVPSEHTFSGGGLMDTKAQNQLSQETFEALQILKSCYKDGLIKVEEEVAAHERKPFVLIGSD</sequence>
<evidence type="ECO:0000256" key="3">
    <source>
        <dbReference type="ARBA" id="ARBA00022771"/>
    </source>
</evidence>
<dbReference type="PANTHER" id="PTHR46481:SF10">
    <property type="entry name" value="ZINC FINGER BED DOMAIN-CONTAINING PROTEIN 39"/>
    <property type="match status" value="1"/>
</dbReference>
<dbReference type="EMBL" id="KN833050">
    <property type="protein sequence ID" value="KIM75155.1"/>
    <property type="molecule type" value="Genomic_DNA"/>
</dbReference>
<reference evidence="8 9" key="1">
    <citation type="submission" date="2014-04" db="EMBL/GenBank/DDBJ databases">
        <authorList>
            <consortium name="DOE Joint Genome Institute"/>
            <person name="Kuo A."/>
            <person name="Tarkka M."/>
            <person name="Buscot F."/>
            <person name="Kohler A."/>
            <person name="Nagy L.G."/>
            <person name="Floudas D."/>
            <person name="Copeland A."/>
            <person name="Barry K.W."/>
            <person name="Cichocki N."/>
            <person name="Veneault-Fourrey C."/>
            <person name="LaButti K."/>
            <person name="Lindquist E.A."/>
            <person name="Lipzen A."/>
            <person name="Lundell T."/>
            <person name="Morin E."/>
            <person name="Murat C."/>
            <person name="Sun H."/>
            <person name="Tunlid A."/>
            <person name="Henrissat B."/>
            <person name="Grigoriev I.V."/>
            <person name="Hibbett D.S."/>
            <person name="Martin F."/>
            <person name="Nordberg H.P."/>
            <person name="Cantor M.N."/>
            <person name="Hua S.X."/>
        </authorList>
    </citation>
    <scope>NUCLEOTIDE SEQUENCE [LARGE SCALE GENOMIC DNA]</scope>
    <source>
        <strain evidence="8 9">F 1598</strain>
    </source>
</reference>
<comment type="subcellular location">
    <subcellularLocation>
        <location evidence="1">Nucleus</location>
    </subcellularLocation>
</comment>
<dbReference type="PANTHER" id="PTHR46481">
    <property type="entry name" value="ZINC FINGER BED DOMAIN-CONTAINING PROTEIN 4"/>
    <property type="match status" value="1"/>
</dbReference>
<name>A0A0C3ERH1_PILCF</name>
<feature type="region of interest" description="Disordered" evidence="6">
    <location>
        <begin position="18"/>
        <end position="40"/>
    </location>
</feature>
<evidence type="ECO:0000313" key="9">
    <source>
        <dbReference type="Proteomes" id="UP000054166"/>
    </source>
</evidence>
<gene>
    <name evidence="8" type="ORF">PILCRDRAFT_13838</name>
</gene>
<keyword evidence="2" id="KW-0479">Metal-binding</keyword>
<dbReference type="GO" id="GO:0005634">
    <property type="term" value="C:nucleus"/>
    <property type="evidence" value="ECO:0007669"/>
    <property type="project" value="UniProtKB-SubCell"/>
</dbReference>
<feature type="compositionally biased region" description="Acidic residues" evidence="6">
    <location>
        <begin position="30"/>
        <end position="40"/>
    </location>
</feature>
<proteinExistence type="predicted"/>
<dbReference type="InterPro" id="IPR052035">
    <property type="entry name" value="ZnF_BED_domain_contain"/>
</dbReference>
<evidence type="ECO:0000313" key="8">
    <source>
        <dbReference type="EMBL" id="KIM75155.1"/>
    </source>
</evidence>
<dbReference type="SUPFAM" id="SSF53098">
    <property type="entry name" value="Ribonuclease H-like"/>
    <property type="match status" value="1"/>
</dbReference>
<dbReference type="Proteomes" id="UP000054166">
    <property type="component" value="Unassembled WGS sequence"/>
</dbReference>
<protein>
    <recommendedName>
        <fullName evidence="7">HAT C-terminal dimerisation domain-containing protein</fullName>
    </recommendedName>
</protein>
<accession>A0A0C3ERH1</accession>
<evidence type="ECO:0000256" key="1">
    <source>
        <dbReference type="ARBA" id="ARBA00004123"/>
    </source>
</evidence>
<evidence type="ECO:0000256" key="4">
    <source>
        <dbReference type="ARBA" id="ARBA00022833"/>
    </source>
</evidence>
<dbReference type="AlphaFoldDB" id="A0A0C3ERH1"/>
<reference evidence="9" key="2">
    <citation type="submission" date="2015-01" db="EMBL/GenBank/DDBJ databases">
        <title>Evolutionary Origins and Diversification of the Mycorrhizal Mutualists.</title>
        <authorList>
            <consortium name="DOE Joint Genome Institute"/>
            <consortium name="Mycorrhizal Genomics Consortium"/>
            <person name="Kohler A."/>
            <person name="Kuo A."/>
            <person name="Nagy L.G."/>
            <person name="Floudas D."/>
            <person name="Copeland A."/>
            <person name="Barry K.W."/>
            <person name="Cichocki N."/>
            <person name="Veneault-Fourrey C."/>
            <person name="LaButti K."/>
            <person name="Lindquist E.A."/>
            <person name="Lipzen A."/>
            <person name="Lundell T."/>
            <person name="Morin E."/>
            <person name="Murat C."/>
            <person name="Riley R."/>
            <person name="Ohm R."/>
            <person name="Sun H."/>
            <person name="Tunlid A."/>
            <person name="Henrissat B."/>
            <person name="Grigoriev I.V."/>
            <person name="Hibbett D.S."/>
            <person name="Martin F."/>
        </authorList>
    </citation>
    <scope>NUCLEOTIDE SEQUENCE [LARGE SCALE GENOMIC DNA]</scope>
    <source>
        <strain evidence="9">F 1598</strain>
    </source>
</reference>
<evidence type="ECO:0000256" key="5">
    <source>
        <dbReference type="ARBA" id="ARBA00023242"/>
    </source>
</evidence>
<dbReference type="GO" id="GO:0008270">
    <property type="term" value="F:zinc ion binding"/>
    <property type="evidence" value="ECO:0007669"/>
    <property type="project" value="UniProtKB-KW"/>
</dbReference>
<dbReference type="HOGENOM" id="CLU_624232_0_0_1"/>
<dbReference type="GO" id="GO:0046983">
    <property type="term" value="F:protein dimerization activity"/>
    <property type="evidence" value="ECO:0007669"/>
    <property type="project" value="InterPro"/>
</dbReference>
<organism evidence="8 9">
    <name type="scientific">Piloderma croceum (strain F 1598)</name>
    <dbReference type="NCBI Taxonomy" id="765440"/>
    <lineage>
        <taxon>Eukaryota</taxon>
        <taxon>Fungi</taxon>
        <taxon>Dikarya</taxon>
        <taxon>Basidiomycota</taxon>
        <taxon>Agaricomycotina</taxon>
        <taxon>Agaricomycetes</taxon>
        <taxon>Agaricomycetidae</taxon>
        <taxon>Atheliales</taxon>
        <taxon>Atheliaceae</taxon>
        <taxon>Piloderma</taxon>
    </lineage>
</organism>
<feature type="domain" description="HAT C-terminal dimerisation" evidence="7">
    <location>
        <begin position="344"/>
        <end position="412"/>
    </location>
</feature>
<dbReference type="InterPro" id="IPR012337">
    <property type="entry name" value="RNaseH-like_sf"/>
</dbReference>
<evidence type="ECO:0000259" key="7">
    <source>
        <dbReference type="Pfam" id="PF05699"/>
    </source>
</evidence>
<dbReference type="Pfam" id="PF05699">
    <property type="entry name" value="Dimer_Tnp_hAT"/>
    <property type="match status" value="1"/>
</dbReference>
<keyword evidence="5" id="KW-0539">Nucleus</keyword>
<evidence type="ECO:0000256" key="6">
    <source>
        <dbReference type="SAM" id="MobiDB-lite"/>
    </source>
</evidence>
<dbReference type="OrthoDB" id="1607513at2759"/>
<dbReference type="InterPro" id="IPR008906">
    <property type="entry name" value="HATC_C_dom"/>
</dbReference>